<organism evidence="1 2">
    <name type="scientific">Amniculicola lignicola CBS 123094</name>
    <dbReference type="NCBI Taxonomy" id="1392246"/>
    <lineage>
        <taxon>Eukaryota</taxon>
        <taxon>Fungi</taxon>
        <taxon>Dikarya</taxon>
        <taxon>Ascomycota</taxon>
        <taxon>Pezizomycotina</taxon>
        <taxon>Dothideomycetes</taxon>
        <taxon>Pleosporomycetidae</taxon>
        <taxon>Pleosporales</taxon>
        <taxon>Amniculicolaceae</taxon>
        <taxon>Amniculicola</taxon>
    </lineage>
</organism>
<protein>
    <submittedName>
        <fullName evidence="1">Uncharacterized protein</fullName>
    </submittedName>
</protein>
<accession>A0A6A5W929</accession>
<dbReference type="Proteomes" id="UP000799779">
    <property type="component" value="Unassembled WGS sequence"/>
</dbReference>
<reference evidence="1" key="1">
    <citation type="journal article" date="2020" name="Stud. Mycol.">
        <title>101 Dothideomycetes genomes: a test case for predicting lifestyles and emergence of pathogens.</title>
        <authorList>
            <person name="Haridas S."/>
            <person name="Albert R."/>
            <person name="Binder M."/>
            <person name="Bloem J."/>
            <person name="Labutti K."/>
            <person name="Salamov A."/>
            <person name="Andreopoulos B."/>
            <person name="Baker S."/>
            <person name="Barry K."/>
            <person name="Bills G."/>
            <person name="Bluhm B."/>
            <person name="Cannon C."/>
            <person name="Castanera R."/>
            <person name="Culley D."/>
            <person name="Daum C."/>
            <person name="Ezra D."/>
            <person name="Gonzalez J."/>
            <person name="Henrissat B."/>
            <person name="Kuo A."/>
            <person name="Liang C."/>
            <person name="Lipzen A."/>
            <person name="Lutzoni F."/>
            <person name="Magnuson J."/>
            <person name="Mondo S."/>
            <person name="Nolan M."/>
            <person name="Ohm R."/>
            <person name="Pangilinan J."/>
            <person name="Park H.-J."/>
            <person name="Ramirez L."/>
            <person name="Alfaro M."/>
            <person name="Sun H."/>
            <person name="Tritt A."/>
            <person name="Yoshinaga Y."/>
            <person name="Zwiers L.-H."/>
            <person name="Turgeon B."/>
            <person name="Goodwin S."/>
            <person name="Spatafora J."/>
            <person name="Crous P."/>
            <person name="Grigoriev I."/>
        </authorList>
    </citation>
    <scope>NUCLEOTIDE SEQUENCE</scope>
    <source>
        <strain evidence="1">CBS 123094</strain>
    </source>
</reference>
<name>A0A6A5W929_9PLEO</name>
<dbReference type="AlphaFoldDB" id="A0A6A5W929"/>
<sequence length="184" mass="20977">MLSQVMSCRSLLCCQYCNMEKRMVKDSSREHRVNKSDRLSFRSYVVALDKEGFEKTTPSDSVLLMHSVRLGSSKTVLNNRGIWMAISVTTTFLYRADNSAGSDADRTSLHVFEKLFKSCGDKYKMIAFLSSVGMPMRAAFECAIFFVLDRAVLYSTFSSLIEHDSLHSKPIIRDKICIYLSFFL</sequence>
<evidence type="ECO:0000313" key="1">
    <source>
        <dbReference type="EMBL" id="KAF1998420.1"/>
    </source>
</evidence>
<gene>
    <name evidence="1" type="ORF">P154DRAFT_252261</name>
</gene>
<proteinExistence type="predicted"/>
<keyword evidence="2" id="KW-1185">Reference proteome</keyword>
<dbReference type="EMBL" id="ML977604">
    <property type="protein sequence ID" value="KAF1998420.1"/>
    <property type="molecule type" value="Genomic_DNA"/>
</dbReference>
<evidence type="ECO:0000313" key="2">
    <source>
        <dbReference type="Proteomes" id="UP000799779"/>
    </source>
</evidence>